<keyword evidence="2" id="KW-1185">Reference proteome</keyword>
<accession>A0AA38KDA9</accession>
<sequence length="243" mass="26466">MPSSFQTKTNPISSVAVSDFLSQNKAFASRCSLAIRKHLRTMTSPGSYKTTITSNTKATVTFTSFGIYDLEAAANRSLDMNKENISCAPLSSEADPHAKPNTRVDDIQSMFKFSQEEPKQPLALRLEVQLAKKILSRPPSLNGPPGAPIPQKFVGLAPIVSSDVEAEASSNESVSDVEASISTDVSFDSSIPSSGEDEMDEPVLRPLTVPPWHFKSRRPNVCPTKIEPHPPYTALDGPMRFPF</sequence>
<proteinExistence type="predicted"/>
<evidence type="ECO:0000313" key="1">
    <source>
        <dbReference type="EMBL" id="KAJ3783268.1"/>
    </source>
</evidence>
<comment type="caution">
    <text evidence="1">The sequence shown here is derived from an EMBL/GenBank/DDBJ whole genome shotgun (WGS) entry which is preliminary data.</text>
</comment>
<name>A0AA38KDA9_9AGAR</name>
<protein>
    <submittedName>
        <fullName evidence="1">Uncharacterized protein</fullName>
    </submittedName>
</protein>
<dbReference type="AlphaFoldDB" id="A0AA38KDA9"/>
<dbReference type="EMBL" id="MU793427">
    <property type="protein sequence ID" value="KAJ3783268.1"/>
    <property type="molecule type" value="Genomic_DNA"/>
</dbReference>
<reference evidence="1" key="1">
    <citation type="submission" date="2022-08" db="EMBL/GenBank/DDBJ databases">
        <authorList>
            <consortium name="DOE Joint Genome Institute"/>
            <person name="Min B."/>
            <person name="Riley R."/>
            <person name="Sierra-Patev S."/>
            <person name="Naranjo-Ortiz M."/>
            <person name="Looney B."/>
            <person name="Konkel Z."/>
            <person name="Slot J.C."/>
            <person name="Sakamoto Y."/>
            <person name="Steenwyk J.L."/>
            <person name="Rokas A."/>
            <person name="Carro J."/>
            <person name="Camarero S."/>
            <person name="Ferreira P."/>
            <person name="Molpeceres G."/>
            <person name="Ruiz-Duenas F.J."/>
            <person name="Serrano A."/>
            <person name="Henrissat B."/>
            <person name="Drula E."/>
            <person name="Hughes K.W."/>
            <person name="Mata J.L."/>
            <person name="Ishikawa N.K."/>
            <person name="Vargas-Isla R."/>
            <person name="Ushijima S."/>
            <person name="Smith C.A."/>
            <person name="Ahrendt S."/>
            <person name="Andreopoulos W."/>
            <person name="He G."/>
            <person name="Labutti K."/>
            <person name="Lipzen A."/>
            <person name="Ng V."/>
            <person name="Sandor L."/>
            <person name="Barry K."/>
            <person name="Martinez A.T."/>
            <person name="Xiao Y."/>
            <person name="Gibbons J.G."/>
            <person name="Terashima K."/>
            <person name="Hibbett D.S."/>
            <person name="Grigoriev I.V."/>
        </authorList>
    </citation>
    <scope>NUCLEOTIDE SEQUENCE</scope>
    <source>
        <strain evidence="1">TFB10291</strain>
    </source>
</reference>
<gene>
    <name evidence="1" type="ORF">GGU10DRAFT_404970</name>
</gene>
<evidence type="ECO:0000313" key="2">
    <source>
        <dbReference type="Proteomes" id="UP001163798"/>
    </source>
</evidence>
<dbReference type="Proteomes" id="UP001163798">
    <property type="component" value="Unassembled WGS sequence"/>
</dbReference>
<organism evidence="1 2">
    <name type="scientific">Lentinula aff. detonsa</name>
    <dbReference type="NCBI Taxonomy" id="2804958"/>
    <lineage>
        <taxon>Eukaryota</taxon>
        <taxon>Fungi</taxon>
        <taxon>Dikarya</taxon>
        <taxon>Basidiomycota</taxon>
        <taxon>Agaricomycotina</taxon>
        <taxon>Agaricomycetes</taxon>
        <taxon>Agaricomycetidae</taxon>
        <taxon>Agaricales</taxon>
        <taxon>Marasmiineae</taxon>
        <taxon>Omphalotaceae</taxon>
        <taxon>Lentinula</taxon>
    </lineage>
</organism>